<proteinExistence type="predicted"/>
<evidence type="ECO:0000313" key="6">
    <source>
        <dbReference type="Proteomes" id="UP000265768"/>
    </source>
</evidence>
<feature type="domain" description="HTH asnC-type" evidence="4">
    <location>
        <begin position="4"/>
        <end position="66"/>
    </location>
</feature>
<dbReference type="PANTHER" id="PTHR30154:SF34">
    <property type="entry name" value="TRANSCRIPTIONAL REGULATOR AZLB"/>
    <property type="match status" value="1"/>
</dbReference>
<dbReference type="Pfam" id="PF01037">
    <property type="entry name" value="AsnC_trans_reg"/>
    <property type="match status" value="1"/>
</dbReference>
<dbReference type="EMBL" id="QZEY01000020">
    <property type="protein sequence ID" value="RJL23022.1"/>
    <property type="molecule type" value="Genomic_DNA"/>
</dbReference>
<evidence type="ECO:0000313" key="5">
    <source>
        <dbReference type="EMBL" id="RJL23022.1"/>
    </source>
</evidence>
<dbReference type="SUPFAM" id="SSF46785">
    <property type="entry name" value="Winged helix' DNA-binding domain"/>
    <property type="match status" value="1"/>
</dbReference>
<dbReference type="GO" id="GO:0043565">
    <property type="term" value="F:sequence-specific DNA binding"/>
    <property type="evidence" value="ECO:0007669"/>
    <property type="project" value="InterPro"/>
</dbReference>
<dbReference type="InterPro" id="IPR036388">
    <property type="entry name" value="WH-like_DNA-bd_sf"/>
</dbReference>
<sequence length="154" mass="16954">MPQFDDIDRVLLDLLQRDADRPLHEIGDLVGLSPSAVQRRIARHRASGVIAGQVAVLDPAAIPGTTLALVMVTLERESRDHHADFAARLARVPEVQQCYAVAGEWDYAVMLVARDLAHCHELGNLLFKDAPNVKRYVTLPVFNAVKTGAYIPLP</sequence>
<keyword evidence="1" id="KW-0805">Transcription regulation</keyword>
<comment type="caution">
    <text evidence="5">The sequence shown here is derived from an EMBL/GenBank/DDBJ whole genome shotgun (WGS) entry which is preliminary data.</text>
</comment>
<dbReference type="Gene3D" id="3.30.70.920">
    <property type="match status" value="1"/>
</dbReference>
<dbReference type="InterPro" id="IPR011008">
    <property type="entry name" value="Dimeric_a/b-barrel"/>
</dbReference>
<dbReference type="InterPro" id="IPR019887">
    <property type="entry name" value="Tscrpt_reg_AsnC/Lrp_C"/>
</dbReference>
<evidence type="ECO:0000256" key="2">
    <source>
        <dbReference type="ARBA" id="ARBA00023125"/>
    </source>
</evidence>
<keyword evidence="2" id="KW-0238">DNA-binding</keyword>
<gene>
    <name evidence="5" type="ORF">D5H75_34150</name>
</gene>
<accession>A0A3A4AU08</accession>
<dbReference type="InterPro" id="IPR000485">
    <property type="entry name" value="AsnC-type_HTH_dom"/>
</dbReference>
<dbReference type="Gene3D" id="1.10.10.10">
    <property type="entry name" value="Winged helix-like DNA-binding domain superfamily/Winged helix DNA-binding domain"/>
    <property type="match status" value="1"/>
</dbReference>
<dbReference type="SUPFAM" id="SSF54909">
    <property type="entry name" value="Dimeric alpha+beta barrel"/>
    <property type="match status" value="1"/>
</dbReference>
<dbReference type="PANTHER" id="PTHR30154">
    <property type="entry name" value="LEUCINE-RESPONSIVE REGULATORY PROTEIN"/>
    <property type="match status" value="1"/>
</dbReference>
<evidence type="ECO:0000256" key="3">
    <source>
        <dbReference type="ARBA" id="ARBA00023163"/>
    </source>
</evidence>
<evidence type="ECO:0000259" key="4">
    <source>
        <dbReference type="PROSITE" id="PS50956"/>
    </source>
</evidence>
<protein>
    <submittedName>
        <fullName evidence="5">Lrp/AsnC family transcriptional regulator</fullName>
    </submittedName>
</protein>
<dbReference type="SMART" id="SM00344">
    <property type="entry name" value="HTH_ASNC"/>
    <property type="match status" value="1"/>
</dbReference>
<evidence type="ECO:0000256" key="1">
    <source>
        <dbReference type="ARBA" id="ARBA00023015"/>
    </source>
</evidence>
<keyword evidence="3" id="KW-0804">Transcription</keyword>
<dbReference type="PRINTS" id="PR00033">
    <property type="entry name" value="HTHASNC"/>
</dbReference>
<dbReference type="Pfam" id="PF13404">
    <property type="entry name" value="HTH_AsnC-type"/>
    <property type="match status" value="1"/>
</dbReference>
<keyword evidence="6" id="KW-1185">Reference proteome</keyword>
<dbReference type="InterPro" id="IPR019888">
    <property type="entry name" value="Tscrpt_reg_AsnC-like"/>
</dbReference>
<dbReference type="InterPro" id="IPR036390">
    <property type="entry name" value="WH_DNA-bd_sf"/>
</dbReference>
<dbReference type="Proteomes" id="UP000265768">
    <property type="component" value="Unassembled WGS sequence"/>
</dbReference>
<dbReference type="PROSITE" id="PS50956">
    <property type="entry name" value="HTH_ASNC_2"/>
    <property type="match status" value="1"/>
</dbReference>
<dbReference type="GO" id="GO:0043200">
    <property type="term" value="P:response to amino acid"/>
    <property type="evidence" value="ECO:0007669"/>
    <property type="project" value="TreeGrafter"/>
</dbReference>
<organism evidence="5 6">
    <name type="scientific">Bailinhaonella thermotolerans</name>
    <dbReference type="NCBI Taxonomy" id="1070861"/>
    <lineage>
        <taxon>Bacteria</taxon>
        <taxon>Bacillati</taxon>
        <taxon>Actinomycetota</taxon>
        <taxon>Actinomycetes</taxon>
        <taxon>Streptosporangiales</taxon>
        <taxon>Streptosporangiaceae</taxon>
        <taxon>Bailinhaonella</taxon>
    </lineage>
</organism>
<dbReference type="AlphaFoldDB" id="A0A3A4AU08"/>
<dbReference type="GO" id="GO:0005829">
    <property type="term" value="C:cytosol"/>
    <property type="evidence" value="ECO:0007669"/>
    <property type="project" value="TreeGrafter"/>
</dbReference>
<name>A0A3A4AU08_9ACTN</name>
<dbReference type="OrthoDB" id="8590699at2"/>
<reference evidence="5 6" key="1">
    <citation type="submission" date="2018-09" db="EMBL/GenBank/DDBJ databases">
        <title>YIM 75507 draft genome.</title>
        <authorList>
            <person name="Tang S."/>
            <person name="Feng Y."/>
        </authorList>
    </citation>
    <scope>NUCLEOTIDE SEQUENCE [LARGE SCALE GENOMIC DNA]</scope>
    <source>
        <strain evidence="5 6">YIM 75507</strain>
    </source>
</reference>
<dbReference type="RefSeq" id="WP_119930720.1">
    <property type="nucleotide sequence ID" value="NZ_QZEY01000020.1"/>
</dbReference>